<comment type="subcellular location">
    <subcellularLocation>
        <location evidence="1">Cell projection</location>
        <location evidence="1">Cilium</location>
    </subcellularLocation>
    <subcellularLocation>
        <location evidence="2">Cytoplasm</location>
    </subcellularLocation>
</comment>
<dbReference type="Proteomes" id="UP000515204">
    <property type="component" value="Unplaced"/>
</dbReference>
<feature type="region of interest" description="Disordered" evidence="6">
    <location>
        <begin position="986"/>
        <end position="1006"/>
    </location>
</feature>
<evidence type="ECO:0000259" key="7">
    <source>
        <dbReference type="Pfam" id="PF22544"/>
    </source>
</evidence>
<evidence type="ECO:0000256" key="2">
    <source>
        <dbReference type="ARBA" id="ARBA00004496"/>
    </source>
</evidence>
<sequence length="4036" mass="459534">MNFSPDINLDNPCSKNYNGALYLKYNEHPNKDKILCKGAVNFPSITLPSRDATINCILGSRAVKKFKLTNNGPIPVMYKFLWAGESIEIHRVTYDARNFTDDSELQINVVDCEFAARLCNRKENLEDRENGNGSSEIFATSASSCYDLRKTVSETSLAKALCSRVLNETRDKLRSILLPTGRPIEMSYLSYLEDPEIFALMESALKPLPPTRESLDGILDIVPHEGTILPHSSQYTCFIFHGTEPVRIKVVALCDVLQGPTELVNVTANADFVHFFVNKRIIDFNERLYGETCRSSFTLANRSVISLSYKINERNLISNAGKSGHAINALTVRPNKGTIDPLSSMEIEIEFQPTLLGAFEIELELQVAHIIPQIITVKGVTSYPQVYPCIPREDIFQRHSVELGYRAIQLLTSNYLAMRRQVMMQLDDMDDNRPWTRIPEWDEKILSRDLWDLITPEEIFPSVVEIEMAIDRLLATRFTEENASVLMKHSIPHKKAVLPRLYVPEYVIDMGFVAIDLTARYSTTIINYGPWSVEIAIKKLDKKQLENSGIVVQFKKVLLKVGETAPLVVTWRPTSAGYTERSTKEQHTIHLEVSRGPTIPIIIKSVVTYPFVSLNTRSLDFQTVIVGECLMMSVLLKNEGFINCCWEAKMTSNTRKRQKDCQFHLSYKPEILSPGRSNIINVYFKPRKTCYATAKVKIIVDMGLEEQTITLRGHGTERKLQISESDIDFPPSVPFTGVREKIFTIENVCEDPVEFFWHHLDSLFPEEERAAEVLIRYYGVKEILLPPRKLGERMPTFLMEFYNSLVSEMEYALSARTIEEGTVATLNEQSPEDLLSEPIWLTKNPEEIQLMLICYVEALREELNFSEEMKDPVKELFDSLEKSPIPEPDPTQPAKKVCIIFHGAPFTEYQEAACRSAKVLHVPLLCIDNAMIEGIALGDNQCSVELRRIIDDAYQEYLSELEKYEDVLGISLHRTEITRFAEHSEEETVANEISPESPKSSKMTKSNLKTATKINRHSGSDVPPPESIIPLERGLAKILREQDLKFLDPVSLYEFKIQTILQLQRNMLRYATKSAGDKVGEKSTEKNQDDTFLGFDVHLLAEVLRERLSLSDFKKGFVLQTLNNVFIRNEITTLLVLLDIVGHLEYSLFVTFINSMDKYIRKMNELRELEARRLMEETNKRIQEIDEMWLSEYELLAEDEKKFYLESTLPIKKQETLQRRIQFLQQMTELRKRKKSSRKSSKADIVKNRETNKITKDEKSNNQKEKFQIAEAPVSKKAIQNSKELKKKDDSKEKQEMSEELENIAKAMNNYHSNLSVIENIIKNWDPLKKDTSLTTNGKIVKTDKPGDKGPDISEKQTHANEFHIWYVNAMDPWDRIMYDLVVNQMSENSLAKEALHVEISPEPDLQPKRYHILKPSYIRKRDDGSDGTYEIVSLSAMLESTLATVDSSSVSAINNQENHVENTKRRERSHLVDKTEDAISLNASTIESKDTVGANASTIMLEETKPKPRWILQSGESQKFKIRYQPEEMGTHQCTYALSVIDGGDITYNINVRGIADLPRLDMNPNAVFSKVEKVKIADIHDPAYFSDIGAYDFGSLLAFREDKSEHRRDTEFKFCNTSKIDAEVCFYLKENIPDIFILKEEKLYIPAEQCRLLKISAGVTKPGLFTDEMYICVTNNPHVDTFQLRCSGSKLDIALEDKQVSFGQVLLYRRDFLTSVIRNRSPIQIFWRLVPDESLNSQISFAPNSGIVKAGNDQEIEFCYHASKIGTVDMSLTFDAFFHENDVESIFTETLALSGETYDVAVDINHANPIDLKCVKVGFPTSANFTINNRGNYEVKYVILLEGRDKHATIVPNLPARLKEDIEISPASGSIKSQEEKTVEVDFFRQFFLFFAHHSYTIKCQKLKEIVCLIVRNVTFLPKNEITLKECPILQCNLLDTNKQAVVIAKIPLTVSLVAYYTRFRVYPYPEINFTSIGVCTEKTMHLHVENIGQFPLHYFIQETPISHPSVAYMTQVKKEDTIKKDIDKATDTSSRKNKNNMSEFMTKLQAGPFTVTKTEGNVQPGKVDTVTIKCYPEFVGSEEEQILILVPDSVPEDKSGKLVTLSVNSYLPRVDFYNLDAMFHENYIVERIQDFVCPKEVGAHTVFAREERCLYFRQVMVCHTHKAYFMLHNRNMIPADVELTLHRNSPLSATFEPDTFVVTPERERIPPMSRKRFAISFNPTLLETYHAVFGIEVEQPSHLKDEKFLVKLMGQACVPEVTIVEPPNGKRERAVLNFGRTLVNDSDVRSFAFRNVGLIPAKVIVEIIEIDEDPKFLFTLGTRDNGEDSTNGLRDYGVEHMSNNRCVVVHLTPGETASVEVKFSPWEIGKYKGLVRLFVADNPYENLTIDLKAEVYAELIVLKDLKLVNAKSAVTNERRELNSKLRRSSSRPDSVSGDSSSTLLSASLIYRLDFGCCFVNKIYRKNFKIVNKSADRYLRFQWDEHPNVVFTPSIGHLKGLTCKEIVATFLSSEPANYVDTHLDCTIYAIELVDLAKEPCWDDRETEVRWVTINSDDAADEQETNAETYARKVVEPVHEPSHEIVPGTTKCIQVLLNAIVAFSKYSCLVKEINFKDTLMFQTREYVFTFSNTGTVDVEYTWWINMDEQYPIRRTSNYSRPTLRPRGNTRSVTNPSARPTHVIVEIKPPASVGEPSDLFSSNAGLTERSSDSWLESDDLPFGIYPEKGILPPGESIQCTLRFSPVDVFDYKAYLTCKAENLDPELTKLVIPIAGRSLLPYCHFDVPESNYLSDDRRDAKLPGPIDYQAAADGSLPADTRVIEFNVVGIGETHVRKVRMINPTSDDYHFAWNDRTCHAEGAIPNFHCVLSEGIAERGKQVEFAFAFLAERVGTLESFWLFSIEKYSLECLFLLVAIVREPSVYCPLVHLRMRPTVLGTKVRESISIVNEEEFQLLYEVARESLYSEGRLQNLKVTPMSGILNARSEQVLWLEYQPTLAGEFQFLVKCAVKKMKAPLTILVTTITYDIVVSVTYVDRSGRVVRLDQDQENIVDCGRLMLKVPVVITFEITNSSEMTIYYFWDLGMTPEIISRNTYTLAMSENQGDAISESRVDCRLTVTGLRKTVIKSHRVLLKISRGPTYRLILKATANKPALEFSFNHYDFGPCYVQDAIAAVWNHVDLRITNFDSIPYMCVSCSSHVNQDQLMREIDFLRLECKFEEKPHISVILDALSEKITARSNIVVPIKFRPLERTRYRDELRFTIDSAIEKKITIMGEGIAYKVHLVNPCDKSVDLGNLPINKTTSKRIPVINEGRAALELRFDLTKRLSGFEPREGIQPCSKRTVPGDGSKLDRTRASMIEMPSAGTNEAAPIQPDLSEVLEVEPTGSIVLQPGKIVNVFVKYKPTRRIRPFVTQVAYQTASTVQPLFALRGSCIGREFRLSKTRLSFGFVHQGCLEETKIALLNTGDIGARFKWNTSKLPWEFSIAPAAGYCSPGMSVNFIISFRPTRHDSLIEGDALLEIEKYGALGVRITGGCRKLPDPIDILFFTCRVREKLTKTLIVENDTGVPWTVKPEVTGDYFTADEILRVPPNNSASCAITYAPLVMNSDSNPHKGTLLLRLPNEKALVVYVLQGLSVAPQILRRITRQFPAKTRFTELLPVYNWTNRQQRFDCKIENLDDEETAKDFAFTFVGNTKIDVPANNQRDYRAEFHSYKESKCNFKVTFTNQENEYQFYELQYNITRPEEIESIKLFTTARIPVYYTLKLDNPLKQQRIVYNATCQHPYVTIYNVPKTVAPTSSETIRVEYYPVHPSDETVVKLDVHCEELGLFPYELRLRAAPVHAEETTRVVATLGSCITFSLPISNFTKESAVFAIKVDKECFVAPRKIEVPPLKSASCDVTYEPSDIENVFATLTATSEIAGEFIFPLVGMYSLPMPRGPYVVRCNAPALIPFKNIFRDAKSFELVLDDPQAFTTTTSLLNVKQKQVVDIAVRVTDISKRDGEYYQESENYIYPITGKLLVYCTDPKLSHIKWTYYLRGVRD</sequence>
<dbReference type="GO" id="GO:0005930">
    <property type="term" value="C:axoneme"/>
    <property type="evidence" value="ECO:0007669"/>
    <property type="project" value="TreeGrafter"/>
</dbReference>
<keyword evidence="8" id="KW-1185">Reference proteome</keyword>
<evidence type="ECO:0000256" key="3">
    <source>
        <dbReference type="ARBA" id="ARBA00022490"/>
    </source>
</evidence>
<dbReference type="InterPro" id="IPR053879">
    <property type="entry name" value="HYDIN_VesB_CFA65-like_Ig"/>
</dbReference>
<accession>A0A6P3XHX6</accession>
<keyword evidence="3" id="KW-0963">Cytoplasm</keyword>
<evidence type="ECO:0000256" key="4">
    <source>
        <dbReference type="ARBA" id="ARBA00023069"/>
    </source>
</evidence>
<dbReference type="RefSeq" id="XP_014477569.1">
    <property type="nucleotide sequence ID" value="XM_014622083.1"/>
</dbReference>
<feature type="domain" description="HYDIN/VesB/CFA65-like Ig-like" evidence="7">
    <location>
        <begin position="278"/>
        <end position="379"/>
    </location>
</feature>
<evidence type="ECO:0000256" key="5">
    <source>
        <dbReference type="ARBA" id="ARBA00023273"/>
    </source>
</evidence>
<keyword evidence="5" id="KW-0966">Cell projection</keyword>
<dbReference type="PANTHER" id="PTHR23053:SF0">
    <property type="entry name" value="HYDROCEPHALUS-INDUCING PROTEIN HOMOLOG"/>
    <property type="match status" value="1"/>
</dbReference>
<evidence type="ECO:0000313" key="9">
    <source>
        <dbReference type="RefSeq" id="XP_014477569.1"/>
    </source>
</evidence>
<evidence type="ECO:0000256" key="6">
    <source>
        <dbReference type="SAM" id="MobiDB-lite"/>
    </source>
</evidence>
<feature type="compositionally biased region" description="Polar residues" evidence="6">
    <location>
        <begin position="997"/>
        <end position="1006"/>
    </location>
</feature>
<feature type="region of interest" description="Disordered" evidence="6">
    <location>
        <begin position="2419"/>
        <end position="2439"/>
    </location>
</feature>
<dbReference type="GO" id="GO:0003341">
    <property type="term" value="P:cilium movement"/>
    <property type="evidence" value="ECO:0007669"/>
    <property type="project" value="TreeGrafter"/>
</dbReference>
<keyword evidence="4" id="KW-0969">Cilium</keyword>
<dbReference type="Gene3D" id="2.60.40.10">
    <property type="entry name" value="Immunoglobulins"/>
    <property type="match status" value="12"/>
</dbReference>
<proteinExistence type="predicted"/>
<organism evidence="8 9">
    <name type="scientific">Dinoponera quadriceps</name>
    <name type="common">South American ant</name>
    <dbReference type="NCBI Taxonomy" id="609295"/>
    <lineage>
        <taxon>Eukaryota</taxon>
        <taxon>Metazoa</taxon>
        <taxon>Ecdysozoa</taxon>
        <taxon>Arthropoda</taxon>
        <taxon>Hexapoda</taxon>
        <taxon>Insecta</taxon>
        <taxon>Pterygota</taxon>
        <taxon>Neoptera</taxon>
        <taxon>Endopterygota</taxon>
        <taxon>Hymenoptera</taxon>
        <taxon>Apocrita</taxon>
        <taxon>Aculeata</taxon>
        <taxon>Formicoidea</taxon>
        <taxon>Formicidae</taxon>
        <taxon>Ponerinae</taxon>
        <taxon>Ponerini</taxon>
        <taxon>Dinoponera</taxon>
    </lineage>
</organism>
<evidence type="ECO:0000256" key="1">
    <source>
        <dbReference type="ARBA" id="ARBA00004138"/>
    </source>
</evidence>
<evidence type="ECO:0000313" key="8">
    <source>
        <dbReference type="Proteomes" id="UP000515204"/>
    </source>
</evidence>
<dbReference type="GeneID" id="106745994"/>
<dbReference type="PANTHER" id="PTHR23053">
    <property type="entry name" value="DLEC1 DELETED IN LUNG AND ESOPHAGEAL CANCER 1"/>
    <property type="match status" value="1"/>
</dbReference>
<feature type="compositionally biased region" description="Polar residues" evidence="6">
    <location>
        <begin position="2665"/>
        <end position="2674"/>
    </location>
</feature>
<feature type="compositionally biased region" description="Basic residues" evidence="6">
    <location>
        <begin position="1231"/>
        <end position="1240"/>
    </location>
</feature>
<dbReference type="InterPro" id="IPR033305">
    <property type="entry name" value="Hydin-like"/>
</dbReference>
<feature type="compositionally biased region" description="Low complexity" evidence="6">
    <location>
        <begin position="2430"/>
        <end position="2439"/>
    </location>
</feature>
<reference evidence="9" key="1">
    <citation type="submission" date="2025-08" db="UniProtKB">
        <authorList>
            <consortium name="RefSeq"/>
        </authorList>
    </citation>
    <scope>IDENTIFICATION</scope>
</reference>
<dbReference type="OrthoDB" id="442692at2759"/>
<dbReference type="GO" id="GO:1904158">
    <property type="term" value="P:axonemal central apparatus assembly"/>
    <property type="evidence" value="ECO:0007669"/>
    <property type="project" value="TreeGrafter"/>
</dbReference>
<feature type="compositionally biased region" description="Basic and acidic residues" evidence="6">
    <location>
        <begin position="1283"/>
        <end position="1297"/>
    </location>
</feature>
<gene>
    <name evidence="9" type="primary">LOC106745994</name>
</gene>
<dbReference type="InterPro" id="IPR013783">
    <property type="entry name" value="Ig-like_fold"/>
</dbReference>
<name>A0A6P3XHX6_DINQU</name>
<feature type="region of interest" description="Disordered" evidence="6">
    <location>
        <begin position="2654"/>
        <end position="2675"/>
    </location>
</feature>
<feature type="region of interest" description="Disordered" evidence="6">
    <location>
        <begin position="1229"/>
        <end position="1299"/>
    </location>
</feature>
<protein>
    <submittedName>
        <fullName evidence="9">Hydrocephalus-inducing protein homolog</fullName>
    </submittedName>
</protein>
<dbReference type="KEGG" id="dqu:106745994"/>
<feature type="compositionally biased region" description="Basic and acidic residues" evidence="6">
    <location>
        <begin position="1241"/>
        <end position="1268"/>
    </location>
</feature>
<dbReference type="Pfam" id="PF22544">
    <property type="entry name" value="HYDIN_VesB_CFA65-like_Ig"/>
    <property type="match status" value="1"/>
</dbReference>